<sequence length="160" mass="18293">MPRGGKKGHKGRGKQFSNPEEIDRQMKAQREMEANGDVEKASGSESEEGSSSSDEEHEQKRKGVEGLIEIENPNRVSQKSKKVVEVDVSAPRELTRREREEIEKQKAKERYMKLHLEGKTDQARADLARLAIIKKQREDAAKKRDEVRKAKEAEEAKSKR</sequence>
<reference evidence="3" key="2">
    <citation type="submission" date="2025-08" db="UniProtKB">
        <authorList>
            <consortium name="Ensembl"/>
        </authorList>
    </citation>
    <scope>IDENTIFICATION</scope>
</reference>
<feature type="compositionally biased region" description="Acidic residues" evidence="1">
    <location>
        <begin position="45"/>
        <end position="56"/>
    </location>
</feature>
<name>A0AAY4C3V5_9TELE</name>
<evidence type="ECO:0000313" key="4">
    <source>
        <dbReference type="Proteomes" id="UP000694580"/>
    </source>
</evidence>
<dbReference type="GeneID" id="114795199"/>
<reference evidence="3" key="3">
    <citation type="submission" date="2025-09" db="UniProtKB">
        <authorList>
            <consortium name="Ensembl"/>
        </authorList>
    </citation>
    <scope>IDENTIFICATION</scope>
</reference>
<accession>A0AAY4C3V5</accession>
<dbReference type="AlphaFoldDB" id="A0AAY4C3V5"/>
<proteinExistence type="predicted"/>
<feature type="region of interest" description="Disordered" evidence="1">
    <location>
        <begin position="1"/>
        <end position="83"/>
    </location>
</feature>
<protein>
    <recommendedName>
        <fullName evidence="2">Casein kinase substrate phosphoprotein PP28 domain-containing protein</fullName>
    </recommendedName>
</protein>
<feature type="compositionally biased region" description="Basic residues" evidence="1">
    <location>
        <begin position="1"/>
        <end position="13"/>
    </location>
</feature>
<dbReference type="Proteomes" id="UP000694580">
    <property type="component" value="Chromosome 8"/>
</dbReference>
<dbReference type="Ensembl" id="ENSDCDT00010034353.1">
    <property type="protein sequence ID" value="ENSDCDP00010027850.1"/>
    <property type="gene ID" value="ENSDCDG00010017536.1"/>
</dbReference>
<dbReference type="InterPro" id="IPR019380">
    <property type="entry name" value="Casein_kinase_sb_PP28"/>
</dbReference>
<evidence type="ECO:0000259" key="2">
    <source>
        <dbReference type="Pfam" id="PF10252"/>
    </source>
</evidence>
<reference evidence="3 4" key="1">
    <citation type="submission" date="2020-06" db="EMBL/GenBank/DDBJ databases">
        <authorList>
            <consortium name="Wellcome Sanger Institute Data Sharing"/>
        </authorList>
    </citation>
    <scope>NUCLEOTIDE SEQUENCE [LARGE SCALE GENOMIC DNA]</scope>
</reference>
<dbReference type="Pfam" id="PF10252">
    <property type="entry name" value="PP28"/>
    <property type="match status" value="1"/>
</dbReference>
<dbReference type="PANTHER" id="PTHR22055">
    <property type="entry name" value="28 KDA HEAT- AND ACID-STABLE PHOSPHOPROTEIN PDGF-ASSOCIATED PROTEIN"/>
    <property type="match status" value="1"/>
</dbReference>
<keyword evidence="4" id="KW-1185">Reference proteome</keyword>
<feature type="compositionally biased region" description="Basic and acidic residues" evidence="1">
    <location>
        <begin position="21"/>
        <end position="42"/>
    </location>
</feature>
<dbReference type="InterPro" id="IPR039876">
    <property type="entry name" value="HAP28"/>
</dbReference>
<feature type="region of interest" description="Disordered" evidence="1">
    <location>
        <begin position="137"/>
        <end position="160"/>
    </location>
</feature>
<dbReference type="RefSeq" id="XP_028843957.1">
    <property type="nucleotide sequence ID" value="XM_028988124.1"/>
</dbReference>
<organism evidence="3 4">
    <name type="scientific">Denticeps clupeoides</name>
    <name type="common">denticle herring</name>
    <dbReference type="NCBI Taxonomy" id="299321"/>
    <lineage>
        <taxon>Eukaryota</taxon>
        <taxon>Metazoa</taxon>
        <taxon>Chordata</taxon>
        <taxon>Craniata</taxon>
        <taxon>Vertebrata</taxon>
        <taxon>Euteleostomi</taxon>
        <taxon>Actinopterygii</taxon>
        <taxon>Neopterygii</taxon>
        <taxon>Teleostei</taxon>
        <taxon>Clupei</taxon>
        <taxon>Clupeiformes</taxon>
        <taxon>Denticipitoidei</taxon>
        <taxon>Denticipitidae</taxon>
        <taxon>Denticeps</taxon>
    </lineage>
</organism>
<evidence type="ECO:0000313" key="3">
    <source>
        <dbReference type="Ensembl" id="ENSDCDP00010027850.1"/>
    </source>
</evidence>
<dbReference type="GeneTree" id="ENSGT00390000018509"/>
<feature type="domain" description="Casein kinase substrate phosphoprotein PP28" evidence="2">
    <location>
        <begin position="72"/>
        <end position="149"/>
    </location>
</feature>
<gene>
    <name evidence="3" type="primary">pdap1a</name>
</gene>
<evidence type="ECO:0000256" key="1">
    <source>
        <dbReference type="SAM" id="MobiDB-lite"/>
    </source>
</evidence>